<dbReference type="Pfam" id="PF13855">
    <property type="entry name" value="LRR_8"/>
    <property type="match status" value="1"/>
</dbReference>
<proteinExistence type="predicted"/>
<comment type="caution">
    <text evidence="4">The sequence shown here is derived from an EMBL/GenBank/DDBJ whole genome shotgun (WGS) entry which is preliminary data.</text>
</comment>
<dbReference type="InterPro" id="IPR050216">
    <property type="entry name" value="LRR_domain-containing"/>
</dbReference>
<evidence type="ECO:0000256" key="3">
    <source>
        <dbReference type="SAM" id="MobiDB-lite"/>
    </source>
</evidence>
<dbReference type="GO" id="GO:0005737">
    <property type="term" value="C:cytoplasm"/>
    <property type="evidence" value="ECO:0007669"/>
    <property type="project" value="TreeGrafter"/>
</dbReference>
<keyword evidence="5" id="KW-1185">Reference proteome</keyword>
<accession>A0A550CKM7</accession>
<dbReference type="EMBL" id="VDMD01000005">
    <property type="protein sequence ID" value="TRM65329.1"/>
    <property type="molecule type" value="Genomic_DNA"/>
</dbReference>
<reference evidence="4 5" key="1">
    <citation type="journal article" date="2019" name="New Phytol.">
        <title>Comparative genomics reveals unique wood-decay strategies and fruiting body development in the Schizophyllaceae.</title>
        <authorList>
            <person name="Almasi E."/>
            <person name="Sahu N."/>
            <person name="Krizsan K."/>
            <person name="Balint B."/>
            <person name="Kovacs G.M."/>
            <person name="Kiss B."/>
            <person name="Cseklye J."/>
            <person name="Drula E."/>
            <person name="Henrissat B."/>
            <person name="Nagy I."/>
            <person name="Chovatia M."/>
            <person name="Adam C."/>
            <person name="LaButti K."/>
            <person name="Lipzen A."/>
            <person name="Riley R."/>
            <person name="Grigoriev I.V."/>
            <person name="Nagy L.G."/>
        </authorList>
    </citation>
    <scope>NUCLEOTIDE SEQUENCE [LARGE SCALE GENOMIC DNA]</scope>
    <source>
        <strain evidence="4 5">NL-1724</strain>
    </source>
</reference>
<feature type="region of interest" description="Disordered" evidence="3">
    <location>
        <begin position="1"/>
        <end position="161"/>
    </location>
</feature>
<dbReference type="Gene3D" id="3.80.10.10">
    <property type="entry name" value="Ribonuclease Inhibitor"/>
    <property type="match status" value="1"/>
</dbReference>
<dbReference type="PANTHER" id="PTHR48051:SF1">
    <property type="entry name" value="RAS SUPPRESSOR PROTEIN 1"/>
    <property type="match status" value="1"/>
</dbReference>
<dbReference type="PROSITE" id="PS51450">
    <property type="entry name" value="LRR"/>
    <property type="match status" value="2"/>
</dbReference>
<dbReference type="InterPro" id="IPR032675">
    <property type="entry name" value="LRR_dom_sf"/>
</dbReference>
<dbReference type="SMART" id="SM00369">
    <property type="entry name" value="LRR_TYP"/>
    <property type="match status" value="2"/>
</dbReference>
<dbReference type="PANTHER" id="PTHR48051">
    <property type="match status" value="1"/>
</dbReference>
<feature type="compositionally biased region" description="Basic and acidic residues" evidence="3">
    <location>
        <begin position="112"/>
        <end position="123"/>
    </location>
</feature>
<keyword evidence="1" id="KW-0433">Leucine-rich repeat</keyword>
<organism evidence="4 5">
    <name type="scientific">Schizophyllum amplum</name>
    <dbReference type="NCBI Taxonomy" id="97359"/>
    <lineage>
        <taxon>Eukaryota</taxon>
        <taxon>Fungi</taxon>
        <taxon>Dikarya</taxon>
        <taxon>Basidiomycota</taxon>
        <taxon>Agaricomycotina</taxon>
        <taxon>Agaricomycetes</taxon>
        <taxon>Agaricomycetidae</taxon>
        <taxon>Agaricales</taxon>
        <taxon>Schizophyllaceae</taxon>
        <taxon>Schizophyllum</taxon>
    </lineage>
</organism>
<dbReference type="InterPro" id="IPR003591">
    <property type="entry name" value="Leu-rich_rpt_typical-subtyp"/>
</dbReference>
<evidence type="ECO:0000256" key="1">
    <source>
        <dbReference type="ARBA" id="ARBA00022614"/>
    </source>
</evidence>
<dbReference type="AlphaFoldDB" id="A0A550CKM7"/>
<evidence type="ECO:0000313" key="5">
    <source>
        <dbReference type="Proteomes" id="UP000320762"/>
    </source>
</evidence>
<feature type="compositionally biased region" description="Acidic residues" evidence="3">
    <location>
        <begin position="28"/>
        <end position="46"/>
    </location>
</feature>
<dbReference type="SUPFAM" id="SSF52058">
    <property type="entry name" value="L domain-like"/>
    <property type="match status" value="1"/>
</dbReference>
<dbReference type="OrthoDB" id="660555at2759"/>
<dbReference type="STRING" id="97359.A0A550CKM7"/>
<keyword evidence="2" id="KW-0677">Repeat</keyword>
<feature type="compositionally biased region" description="Low complexity" evidence="3">
    <location>
        <begin position="151"/>
        <end position="161"/>
    </location>
</feature>
<evidence type="ECO:0000256" key="2">
    <source>
        <dbReference type="ARBA" id="ARBA00022737"/>
    </source>
</evidence>
<evidence type="ECO:0000313" key="4">
    <source>
        <dbReference type="EMBL" id="TRM65329.1"/>
    </source>
</evidence>
<dbReference type="Proteomes" id="UP000320762">
    <property type="component" value="Unassembled WGS sequence"/>
</dbReference>
<dbReference type="InterPro" id="IPR001611">
    <property type="entry name" value="Leu-rich_rpt"/>
</dbReference>
<gene>
    <name evidence="4" type="ORF">BD626DRAFT_216917</name>
</gene>
<sequence length="552" mass="60511">MSTHTSPRIAPDLASSSSRSSSQRTDVFDDGDITFDDDGILQDDEPFRDASSPPSSPGPFVDSSPASSPSMFNNDLPDEDDEDNQQASPQVPASTRRVVDPFAASGVNGVWRPRDYEKRDYPKSQKRGRVSSETALEAKRQKLSSMPPPVGTSRPTRPVPPTIIRSRVVDPLQEAVDKAFDSSHLFVDVAENQLSALSPGPLEQLKSMVVIPQDQEVVNSRSSSRTFSKSSSFSRTSSLSGMPSHEIRILASKNAITRLPRELFDLTRLTNLDLRSNRLTHIPARISALVNLTSLSLSNNPIRYLPSELLSLNKLDKLLLFPSSTLRTMSVKDRVVGETTRFGDSSVPQLTELMLRKLLAPHGGPSDATQTQQSYMEALWTLPITDYFSADRPCPPHIRRVFANCLPRSVEASASMAGPTQPAQGPASIFMSDFAMDDGPADDFDQTRAIDTDEQYEVLRCPSPAHGACGSVFVHPLEVRFTWETKFGKAIPGGAIPVRWRGCSWGCLNFLDGDNNVEEEMWEASCESDFEEIHMVSGLGSGVGTFSDDEDA</sequence>
<protein>
    <submittedName>
        <fullName evidence="4">Uncharacterized protein</fullName>
    </submittedName>
</protein>
<name>A0A550CKM7_9AGAR</name>